<comment type="caution">
    <text evidence="2">The sequence shown here is derived from an EMBL/GenBank/DDBJ whole genome shotgun (WGS) entry which is preliminary data.</text>
</comment>
<dbReference type="EMBL" id="JAIWYP010000002">
    <property type="protein sequence ID" value="KAH3872872.1"/>
    <property type="molecule type" value="Genomic_DNA"/>
</dbReference>
<evidence type="ECO:0000256" key="1">
    <source>
        <dbReference type="SAM" id="MobiDB-lite"/>
    </source>
</evidence>
<feature type="region of interest" description="Disordered" evidence="1">
    <location>
        <begin position="1"/>
        <end position="22"/>
    </location>
</feature>
<dbReference type="AlphaFoldDB" id="A0A9D4M8J1"/>
<reference evidence="2" key="1">
    <citation type="journal article" date="2019" name="bioRxiv">
        <title>The Genome of the Zebra Mussel, Dreissena polymorpha: A Resource for Invasive Species Research.</title>
        <authorList>
            <person name="McCartney M.A."/>
            <person name="Auch B."/>
            <person name="Kono T."/>
            <person name="Mallez S."/>
            <person name="Zhang Y."/>
            <person name="Obille A."/>
            <person name="Becker A."/>
            <person name="Abrahante J.E."/>
            <person name="Garbe J."/>
            <person name="Badalamenti J.P."/>
            <person name="Herman A."/>
            <person name="Mangelson H."/>
            <person name="Liachko I."/>
            <person name="Sullivan S."/>
            <person name="Sone E.D."/>
            <person name="Koren S."/>
            <person name="Silverstein K.A.T."/>
            <person name="Beckman K.B."/>
            <person name="Gohl D.M."/>
        </authorList>
    </citation>
    <scope>NUCLEOTIDE SEQUENCE</scope>
    <source>
        <strain evidence="2">Duluth1</strain>
        <tissue evidence="2">Whole animal</tissue>
    </source>
</reference>
<feature type="region of interest" description="Disordered" evidence="1">
    <location>
        <begin position="44"/>
        <end position="77"/>
    </location>
</feature>
<sequence>MADADVLSLGEDTSDNDFSGFLDQDIHNVNKKLNSKRKVLPKVTKIVKSKKTDKKSKKSSDKQQKSSDNANMSSDRIVNSSENILDITKLSQKDIASLRNLLGIEHVASEQVVSSEHVAGSGTLFPEYEDEVEVPYQRQVCASDDEQDYSNLNKGFSDALFCSDNNNNIVSCDNSDMEWDMPKLKTPVKGKPVCDSLAKLINVACSTPYETDVFLEKYKVPENCDHVTPPLVNQEIWKILDKKSHANDRLLVDIHNLVASGFAPIIKLADLLNSHISAEAKNCISYCLTILGQVQYHISVRRRYMIRPCLRKNIRAYVRCQCLSQLNYLGWI</sequence>
<dbReference type="PANTHER" id="PTHR34239">
    <property type="entry name" value="APPLE DOMAIN-CONTAINING PROTEIN"/>
    <property type="match status" value="1"/>
</dbReference>
<proteinExistence type="predicted"/>
<accession>A0A9D4M8J1</accession>
<reference evidence="2" key="2">
    <citation type="submission" date="2020-11" db="EMBL/GenBank/DDBJ databases">
        <authorList>
            <person name="McCartney M.A."/>
            <person name="Auch B."/>
            <person name="Kono T."/>
            <person name="Mallez S."/>
            <person name="Becker A."/>
            <person name="Gohl D.M."/>
            <person name="Silverstein K.A.T."/>
            <person name="Koren S."/>
            <person name="Bechman K.B."/>
            <person name="Herman A."/>
            <person name="Abrahante J.E."/>
            <person name="Garbe J."/>
        </authorList>
    </citation>
    <scope>NUCLEOTIDE SEQUENCE</scope>
    <source>
        <strain evidence="2">Duluth1</strain>
        <tissue evidence="2">Whole animal</tissue>
    </source>
</reference>
<protein>
    <submittedName>
        <fullName evidence="2">Uncharacterized protein</fullName>
    </submittedName>
</protein>
<evidence type="ECO:0000313" key="2">
    <source>
        <dbReference type="EMBL" id="KAH3872872.1"/>
    </source>
</evidence>
<keyword evidence="3" id="KW-1185">Reference proteome</keyword>
<gene>
    <name evidence="2" type="ORF">DPMN_036095</name>
</gene>
<dbReference type="PANTHER" id="PTHR34239:SF2">
    <property type="entry name" value="TRANSPOSABLE ELEMENT P TRANSPOSASE_THAP9 CONSERVED DOMAIN-CONTAINING PROTEIN"/>
    <property type="match status" value="1"/>
</dbReference>
<feature type="compositionally biased region" description="Polar residues" evidence="1">
    <location>
        <begin position="68"/>
        <end position="77"/>
    </location>
</feature>
<dbReference type="Proteomes" id="UP000828390">
    <property type="component" value="Unassembled WGS sequence"/>
</dbReference>
<feature type="compositionally biased region" description="Basic residues" evidence="1">
    <location>
        <begin position="44"/>
        <end position="57"/>
    </location>
</feature>
<organism evidence="2 3">
    <name type="scientific">Dreissena polymorpha</name>
    <name type="common">Zebra mussel</name>
    <name type="synonym">Mytilus polymorpha</name>
    <dbReference type="NCBI Taxonomy" id="45954"/>
    <lineage>
        <taxon>Eukaryota</taxon>
        <taxon>Metazoa</taxon>
        <taxon>Spiralia</taxon>
        <taxon>Lophotrochozoa</taxon>
        <taxon>Mollusca</taxon>
        <taxon>Bivalvia</taxon>
        <taxon>Autobranchia</taxon>
        <taxon>Heteroconchia</taxon>
        <taxon>Euheterodonta</taxon>
        <taxon>Imparidentia</taxon>
        <taxon>Neoheterodontei</taxon>
        <taxon>Myida</taxon>
        <taxon>Dreissenoidea</taxon>
        <taxon>Dreissenidae</taxon>
        <taxon>Dreissena</taxon>
    </lineage>
</organism>
<name>A0A9D4M8J1_DREPO</name>
<evidence type="ECO:0000313" key="3">
    <source>
        <dbReference type="Proteomes" id="UP000828390"/>
    </source>
</evidence>